<sequence length="139" mass="16166">MLTGLYEPDTGSIRVDGHSIDNRLLTNYRQLFAIIFTDFHLFDRLYGLQDVDTGKVNEYLELMGLEHKTGYKAGRFINTNLSTGQKKRLALIISLLEDKAIYVFDEVAADQDPEFRLFFYEVILQKVKATRKNHYCRHA</sequence>
<dbReference type="Pfam" id="PF00005">
    <property type="entry name" value="ABC_tran"/>
    <property type="match status" value="1"/>
</dbReference>
<keyword evidence="6" id="KW-1185">Reference proteome</keyword>
<dbReference type="GO" id="GO:0042626">
    <property type="term" value="F:ATPase-coupled transmembrane transporter activity"/>
    <property type="evidence" value="ECO:0007669"/>
    <property type="project" value="TreeGrafter"/>
</dbReference>
<dbReference type="GO" id="GO:0005524">
    <property type="term" value="F:ATP binding"/>
    <property type="evidence" value="ECO:0007669"/>
    <property type="project" value="UniProtKB-KW"/>
</dbReference>
<organism evidence="5 6">
    <name type="scientific">Methylocucumis oryzae</name>
    <dbReference type="NCBI Taxonomy" id="1632867"/>
    <lineage>
        <taxon>Bacteria</taxon>
        <taxon>Pseudomonadati</taxon>
        <taxon>Pseudomonadota</taxon>
        <taxon>Gammaproteobacteria</taxon>
        <taxon>Methylococcales</taxon>
        <taxon>Methylococcaceae</taxon>
        <taxon>Methylocucumis</taxon>
    </lineage>
</organism>
<name>A0A0F3IKA6_9GAMM</name>
<dbReference type="PANTHER" id="PTHR43553">
    <property type="entry name" value="HEAVY METAL TRANSPORTER"/>
    <property type="match status" value="1"/>
</dbReference>
<dbReference type="Gene3D" id="3.40.50.300">
    <property type="entry name" value="P-loop containing nucleotide triphosphate hydrolases"/>
    <property type="match status" value="1"/>
</dbReference>
<evidence type="ECO:0000256" key="1">
    <source>
        <dbReference type="ARBA" id="ARBA00022448"/>
    </source>
</evidence>
<dbReference type="PATRIC" id="fig|1632867.3.peg.4736"/>
<dbReference type="SUPFAM" id="SSF52540">
    <property type="entry name" value="P-loop containing nucleoside triphosphate hydrolases"/>
    <property type="match status" value="1"/>
</dbReference>
<evidence type="ECO:0000313" key="6">
    <source>
        <dbReference type="Proteomes" id="UP000033684"/>
    </source>
</evidence>
<reference evidence="5 6" key="2">
    <citation type="journal article" date="2016" name="Microb. Ecol.">
        <title>Genome Characteristics of a Novel Type I Methanotroph (Sn10-6) Isolated from a Flooded Indian Rice Field.</title>
        <authorList>
            <person name="Rahalkar M.C."/>
            <person name="Pandit P.S."/>
            <person name="Dhakephalkar P.K."/>
            <person name="Pore S."/>
            <person name="Arora P."/>
            <person name="Kapse N."/>
        </authorList>
    </citation>
    <scope>NUCLEOTIDE SEQUENCE [LARGE SCALE GENOMIC DNA]</scope>
    <source>
        <strain evidence="5 6">Sn10-6</strain>
    </source>
</reference>
<dbReference type="InterPro" id="IPR003439">
    <property type="entry name" value="ABC_transporter-like_ATP-bd"/>
</dbReference>
<dbReference type="AlphaFoldDB" id="A0A0F3IKA6"/>
<reference evidence="6" key="1">
    <citation type="submission" date="2015-03" db="EMBL/GenBank/DDBJ databases">
        <title>Draft genome sequence of a novel methanotroph (Sn10-6) isolated from flooded ricefield rhizosphere in India.</title>
        <authorList>
            <person name="Pandit P.S."/>
            <person name="Pore S.D."/>
            <person name="Arora P."/>
            <person name="Kapse N.G."/>
            <person name="Dhakephalkar P.K."/>
            <person name="Rahalkar M.C."/>
        </authorList>
    </citation>
    <scope>NUCLEOTIDE SEQUENCE [LARGE SCALE GENOMIC DNA]</scope>
    <source>
        <strain evidence="6">Sn10-6</strain>
    </source>
</reference>
<proteinExistence type="predicted"/>
<dbReference type="InterPro" id="IPR027417">
    <property type="entry name" value="P-loop_NTPase"/>
</dbReference>
<keyword evidence="2" id="KW-0547">Nucleotide-binding</keyword>
<accession>A0A0F3IKA6</accession>
<protein>
    <recommendedName>
        <fullName evidence="4">ABC transporter domain-containing protein</fullName>
    </recommendedName>
</protein>
<feature type="domain" description="ABC transporter" evidence="4">
    <location>
        <begin position="1"/>
        <end position="107"/>
    </location>
</feature>
<evidence type="ECO:0000313" key="5">
    <source>
        <dbReference type="EMBL" id="KJV07160.1"/>
    </source>
</evidence>
<gene>
    <name evidence="5" type="ORF">VZ94_06535</name>
</gene>
<dbReference type="PANTHER" id="PTHR43553:SF11">
    <property type="entry name" value="ABC TRANSPORTER ATP-BINDING_PERMEASE PROTEIN YOJI"/>
    <property type="match status" value="1"/>
</dbReference>
<dbReference type="GO" id="GO:0016887">
    <property type="term" value="F:ATP hydrolysis activity"/>
    <property type="evidence" value="ECO:0007669"/>
    <property type="project" value="InterPro"/>
</dbReference>
<evidence type="ECO:0000256" key="3">
    <source>
        <dbReference type="ARBA" id="ARBA00022840"/>
    </source>
</evidence>
<dbReference type="Proteomes" id="UP000033684">
    <property type="component" value="Unassembled WGS sequence"/>
</dbReference>
<evidence type="ECO:0000256" key="2">
    <source>
        <dbReference type="ARBA" id="ARBA00022741"/>
    </source>
</evidence>
<keyword evidence="1" id="KW-0813">Transport</keyword>
<comment type="caution">
    <text evidence="5">The sequence shown here is derived from an EMBL/GenBank/DDBJ whole genome shotgun (WGS) entry which is preliminary data.</text>
</comment>
<dbReference type="GO" id="GO:0043190">
    <property type="term" value="C:ATP-binding cassette (ABC) transporter complex"/>
    <property type="evidence" value="ECO:0007669"/>
    <property type="project" value="TreeGrafter"/>
</dbReference>
<dbReference type="InterPro" id="IPR050095">
    <property type="entry name" value="ECF_ABC_transporter_ATP-bd"/>
</dbReference>
<evidence type="ECO:0000259" key="4">
    <source>
        <dbReference type="Pfam" id="PF00005"/>
    </source>
</evidence>
<dbReference type="EMBL" id="LAJX01000056">
    <property type="protein sequence ID" value="KJV07160.1"/>
    <property type="molecule type" value="Genomic_DNA"/>
</dbReference>
<keyword evidence="3" id="KW-0067">ATP-binding</keyword>